<dbReference type="Proteomes" id="UP000808146">
    <property type="component" value="Unassembled WGS sequence"/>
</dbReference>
<name>A0A9D7LMK7_9RHOO</name>
<dbReference type="EMBL" id="JADKBR010000003">
    <property type="protein sequence ID" value="MBK8889779.1"/>
    <property type="molecule type" value="Genomic_DNA"/>
</dbReference>
<feature type="domain" description="Glycine-zipper-containing OmpA-like membrane" evidence="2">
    <location>
        <begin position="74"/>
        <end position="112"/>
    </location>
</feature>
<gene>
    <name evidence="3" type="ORF">IPN75_04985</name>
</gene>
<feature type="region of interest" description="Disordered" evidence="1">
    <location>
        <begin position="152"/>
        <end position="176"/>
    </location>
</feature>
<dbReference type="Pfam" id="PF13436">
    <property type="entry name" value="Gly-zipper_OmpA"/>
    <property type="match status" value="1"/>
</dbReference>
<dbReference type="InterPro" id="IPR025693">
    <property type="entry name" value="Gly-zipper_OmpA-like_dom"/>
</dbReference>
<evidence type="ECO:0000313" key="4">
    <source>
        <dbReference type="Proteomes" id="UP000808146"/>
    </source>
</evidence>
<dbReference type="AlphaFoldDB" id="A0A9D7LMK7"/>
<evidence type="ECO:0000259" key="2">
    <source>
        <dbReference type="Pfam" id="PF13436"/>
    </source>
</evidence>
<evidence type="ECO:0000256" key="1">
    <source>
        <dbReference type="SAM" id="MobiDB-lite"/>
    </source>
</evidence>
<sequence>MKIHNTFISRFGVVGAALWLGACTVMPTGPTALVMPGRGATMDQFRFDDNQCRQYAYYQIGGVTAQDAANQAAVGSAVVGTAVGALAGAAIGGSQGAAVGAGVGLVGGSAYGANSAYASGYGTQRQYNNAYIQCMYVKGHSVPVPASMVQPRAINNPQSAGIPPPPPGAPPPPPPR</sequence>
<evidence type="ECO:0000313" key="3">
    <source>
        <dbReference type="EMBL" id="MBK8889779.1"/>
    </source>
</evidence>
<accession>A0A9D7LMK7</accession>
<organism evidence="3 4">
    <name type="scientific">Candidatus Dechloromonas phosphorivorans</name>
    <dbReference type="NCBI Taxonomy" id="2899244"/>
    <lineage>
        <taxon>Bacteria</taxon>
        <taxon>Pseudomonadati</taxon>
        <taxon>Pseudomonadota</taxon>
        <taxon>Betaproteobacteria</taxon>
        <taxon>Rhodocyclales</taxon>
        <taxon>Azonexaceae</taxon>
        <taxon>Dechloromonas</taxon>
    </lineage>
</organism>
<proteinExistence type="predicted"/>
<feature type="compositionally biased region" description="Pro residues" evidence="1">
    <location>
        <begin position="162"/>
        <end position="176"/>
    </location>
</feature>
<reference evidence="4" key="1">
    <citation type="journal article" date="2021" name="Nat. Commun.">
        <title>Connecting structure to function with the recovery of over 1000 high-quality metagenome-assembled genomes from activated sludge using long-read sequencing.</title>
        <authorList>
            <person name="Singleton C.M."/>
            <person name="Petriglieri F."/>
            <person name="Kristensen J.M."/>
            <person name="Kirkegaard R.H."/>
            <person name="Michaelsen T.Y."/>
            <person name="Andersen M.H."/>
            <person name="Kondrotaite Z."/>
            <person name="Karst S.M."/>
            <person name="Dueholm M.S."/>
            <person name="Nielsen P.H."/>
            <person name="Albertsen M."/>
        </authorList>
    </citation>
    <scope>NUCLEOTIDE SEQUENCE [LARGE SCALE GENOMIC DNA]</scope>
</reference>
<comment type="caution">
    <text evidence="3">The sequence shown here is derived from an EMBL/GenBank/DDBJ whole genome shotgun (WGS) entry which is preliminary data.</text>
</comment>
<dbReference type="PROSITE" id="PS51257">
    <property type="entry name" value="PROKAR_LIPOPROTEIN"/>
    <property type="match status" value="1"/>
</dbReference>
<protein>
    <recommendedName>
        <fullName evidence="2">Glycine-zipper-containing OmpA-like membrane domain-containing protein</fullName>
    </recommendedName>
</protein>